<comment type="caution">
    <text evidence="1">The sequence shown here is derived from an EMBL/GenBank/DDBJ whole genome shotgun (WGS) entry which is preliminary data.</text>
</comment>
<dbReference type="OrthoDB" id="6436042at2759"/>
<dbReference type="PANTHER" id="PTHR47331">
    <property type="entry name" value="PHD-TYPE DOMAIN-CONTAINING PROTEIN"/>
    <property type="match status" value="1"/>
</dbReference>
<gene>
    <name evidence="1" type="primary">X975_12745</name>
    <name evidence="1" type="ORF">TNIN_398631</name>
</gene>
<protein>
    <submittedName>
        <fullName evidence="1">CCHC-type domain-containing protein</fullName>
    </submittedName>
</protein>
<organism evidence="1 2">
    <name type="scientific">Trichonephila inaurata madagascariensis</name>
    <dbReference type="NCBI Taxonomy" id="2747483"/>
    <lineage>
        <taxon>Eukaryota</taxon>
        <taxon>Metazoa</taxon>
        <taxon>Ecdysozoa</taxon>
        <taxon>Arthropoda</taxon>
        <taxon>Chelicerata</taxon>
        <taxon>Arachnida</taxon>
        <taxon>Araneae</taxon>
        <taxon>Araneomorphae</taxon>
        <taxon>Entelegynae</taxon>
        <taxon>Araneoidea</taxon>
        <taxon>Nephilidae</taxon>
        <taxon>Trichonephila</taxon>
        <taxon>Trichonephila inaurata</taxon>
    </lineage>
</organism>
<sequence>METLGIMDPVETKSKEEMEKNTVEHFMKTVDRDEEGRYIVKLPWIEAKEIVQDNRSVAEQRCIRTSQKLKVEEEDWPVTVSQCNLEEILKERKKAIVSLINSVNLDKKWYLHRFSKYTDSVRLLAWMLRFVENCRHPDKRVTSHLTVSELDAAEKVLVKIVQQETLKNENVESRLKTLCIFTDSNGLIRLKTKITLRDDAENFISPFSLLLPSDHPLEERLIFERHLQSSHAGTQVVLTDIRQKFWLLRGRKTVQRVTSKEKNTSPMTAASAGRMRPMEMRHFILVLDRLLRGSSWGGGAMGGGMWLRRPYVRSEI</sequence>
<accession>A0A8X6IRX7</accession>
<evidence type="ECO:0000313" key="1">
    <source>
        <dbReference type="EMBL" id="GFS57970.1"/>
    </source>
</evidence>
<reference evidence="1" key="1">
    <citation type="submission" date="2020-08" db="EMBL/GenBank/DDBJ databases">
        <title>Multicomponent nature underlies the extraordinary mechanical properties of spider dragline silk.</title>
        <authorList>
            <person name="Kono N."/>
            <person name="Nakamura H."/>
            <person name="Mori M."/>
            <person name="Yoshida Y."/>
            <person name="Ohtoshi R."/>
            <person name="Malay A.D."/>
            <person name="Moran D.A.P."/>
            <person name="Tomita M."/>
            <person name="Numata K."/>
            <person name="Arakawa K."/>
        </authorList>
    </citation>
    <scope>NUCLEOTIDE SEQUENCE</scope>
</reference>
<dbReference type="Proteomes" id="UP000886998">
    <property type="component" value="Unassembled WGS sequence"/>
</dbReference>
<name>A0A8X6IRX7_9ARAC</name>
<dbReference type="PANTHER" id="PTHR47331:SF2">
    <property type="match status" value="1"/>
</dbReference>
<proteinExistence type="predicted"/>
<evidence type="ECO:0000313" key="2">
    <source>
        <dbReference type="Proteomes" id="UP000886998"/>
    </source>
</evidence>
<dbReference type="AlphaFoldDB" id="A0A8X6IRX7"/>
<dbReference type="EMBL" id="BMAV01027299">
    <property type="protein sequence ID" value="GFS57970.1"/>
    <property type="molecule type" value="Genomic_DNA"/>
</dbReference>
<keyword evidence="2" id="KW-1185">Reference proteome</keyword>